<keyword evidence="8" id="KW-1003">Cell membrane</keyword>
<reference evidence="11 12" key="1">
    <citation type="journal article" date="2020" name="Microorganisms">
        <title>Osmotic Adaptation and Compatible Solute Biosynthesis of Phototrophic Bacteria as Revealed from Genome Analyses.</title>
        <authorList>
            <person name="Imhoff J.F."/>
            <person name="Rahn T."/>
            <person name="Kunzel S."/>
            <person name="Keller A."/>
            <person name="Neulinger S.C."/>
        </authorList>
    </citation>
    <scope>NUCLEOTIDE SEQUENCE [LARGE SCALE GENOMIC DNA]</scope>
    <source>
        <strain evidence="11 12">DSM 9895</strain>
    </source>
</reference>
<keyword evidence="12" id="KW-1185">Reference proteome</keyword>
<dbReference type="Gene3D" id="3.40.50.2000">
    <property type="entry name" value="Glycogen Phosphorylase B"/>
    <property type="match status" value="1"/>
</dbReference>
<evidence type="ECO:0000256" key="8">
    <source>
        <dbReference type="RuleBase" id="RU365103"/>
    </source>
</evidence>
<evidence type="ECO:0000256" key="7">
    <source>
        <dbReference type="ARBA" id="ARBA00049183"/>
    </source>
</evidence>
<evidence type="ECO:0000256" key="6">
    <source>
        <dbReference type="ARBA" id="ARBA00031445"/>
    </source>
</evidence>
<comment type="function">
    <text evidence="1 8">Involved in lipopolysaccharide (LPS) biosynthesis. Catalyzes the transfer of 3-deoxy-D-manno-octulosonate (Kdo) residue(s) from CMP-Kdo to lipid IV(A), the tetraacyldisaccharide-1,4'-bisphosphate precursor of lipid A.</text>
</comment>
<dbReference type="SUPFAM" id="SSF53756">
    <property type="entry name" value="UDP-Glycosyltransferase/glycogen phosphorylase"/>
    <property type="match status" value="1"/>
</dbReference>
<accession>A0ABS1DCT4</accession>
<dbReference type="Pfam" id="PF04413">
    <property type="entry name" value="Glycos_transf_N"/>
    <property type="match status" value="1"/>
</dbReference>
<dbReference type="InterPro" id="IPR039901">
    <property type="entry name" value="Kdotransferase"/>
</dbReference>
<organism evidence="11 12">
    <name type="scientific">Rhodovibrio sodomensis</name>
    <dbReference type="NCBI Taxonomy" id="1088"/>
    <lineage>
        <taxon>Bacteria</taxon>
        <taxon>Pseudomonadati</taxon>
        <taxon>Pseudomonadota</taxon>
        <taxon>Alphaproteobacteria</taxon>
        <taxon>Rhodospirillales</taxon>
        <taxon>Rhodovibrionaceae</taxon>
        <taxon>Rhodovibrio</taxon>
    </lineage>
</organism>
<keyword evidence="8" id="KW-0472">Membrane</keyword>
<dbReference type="PANTHER" id="PTHR42755:SF1">
    <property type="entry name" value="3-DEOXY-D-MANNO-OCTULOSONIC ACID TRANSFERASE, MITOCHONDRIAL-RELATED"/>
    <property type="match status" value="1"/>
</dbReference>
<comment type="pathway">
    <text evidence="2 8">Bacterial outer membrane biogenesis; LPS core biosynthesis.</text>
</comment>
<keyword evidence="8" id="KW-0448">Lipopolysaccharide biosynthesis</keyword>
<evidence type="ECO:0000256" key="3">
    <source>
        <dbReference type="ARBA" id="ARBA00012621"/>
    </source>
</evidence>
<evidence type="ECO:0000313" key="11">
    <source>
        <dbReference type="EMBL" id="MBK1667553.1"/>
    </source>
</evidence>
<evidence type="ECO:0000256" key="5">
    <source>
        <dbReference type="ARBA" id="ARBA00022679"/>
    </source>
</evidence>
<comment type="caution">
    <text evidence="11">The sequence shown here is derived from an EMBL/GenBank/DDBJ whole genome shotgun (WGS) entry which is preliminary data.</text>
</comment>
<evidence type="ECO:0000313" key="12">
    <source>
        <dbReference type="Proteomes" id="UP001296873"/>
    </source>
</evidence>
<dbReference type="Gene3D" id="3.40.50.11720">
    <property type="entry name" value="3-Deoxy-D-manno-octulosonic-acid transferase, N-terminal domain"/>
    <property type="match status" value="1"/>
</dbReference>
<dbReference type="RefSeq" id="WP_200339708.1">
    <property type="nucleotide sequence ID" value="NZ_NRRL01000008.1"/>
</dbReference>
<gene>
    <name evidence="11" type="ORF">CKO28_05845</name>
</gene>
<dbReference type="InterPro" id="IPR038107">
    <property type="entry name" value="Glycos_transf_N_sf"/>
</dbReference>
<evidence type="ECO:0000256" key="1">
    <source>
        <dbReference type="ARBA" id="ARBA00003394"/>
    </source>
</evidence>
<comment type="subcellular location">
    <subcellularLocation>
        <location evidence="8">Cell membrane</location>
    </subcellularLocation>
</comment>
<feature type="domain" description="3-deoxy-D-manno-octulosonic-acid transferase N-terminal" evidence="10">
    <location>
        <begin position="35"/>
        <end position="210"/>
    </location>
</feature>
<name>A0ABS1DCT4_9PROT</name>
<dbReference type="PANTHER" id="PTHR42755">
    <property type="entry name" value="3-DEOXY-MANNO-OCTULOSONATE CYTIDYLYLTRANSFERASE"/>
    <property type="match status" value="1"/>
</dbReference>
<sequence>MSAYSLYRVITFLAGPALRVYLHRRVTRGKEEKGRLRERFGVASQPRPDGPLVWLHAASVGESLSLLPLVEALRTREPALTVLVTSGTVTSARLLQTRLPAGVIHQYNPIDRAAWVRRFLDHWRPDLALYVESELWPNLLGMTQARGIPTGLLNARMSETSFRNWRRMPAFIHRLMAGFRFCLAQNPTQAERMADLGARNPRPLGNLKCAAKPLAVDPDALAQLRAATAGRPCWLAASTHDGEEAAAAQVHGALGARHPGLLTVVAPRHPERAGEVVRLLRQRGLRVAQRSRDGLASLDAETDVYLVDTLGELGLFYSLCPVAFVGGSLGQVGGHNPIEPARLGCAVVHGPDMRAFSEVAEDLSEPGGSWQVADADGLIRAVDRLLSEPDTRANQTAAARAVAEAQAGVLDAVLNELDPYLAPLRPAGGKPAGRPLAGAPVSAGPPTADRTAAS</sequence>
<dbReference type="Proteomes" id="UP001296873">
    <property type="component" value="Unassembled WGS sequence"/>
</dbReference>
<evidence type="ECO:0000256" key="9">
    <source>
        <dbReference type="SAM" id="MobiDB-lite"/>
    </source>
</evidence>
<evidence type="ECO:0000259" key="10">
    <source>
        <dbReference type="Pfam" id="PF04413"/>
    </source>
</evidence>
<dbReference type="EC" id="2.4.99.12" evidence="3 8"/>
<feature type="region of interest" description="Disordered" evidence="9">
    <location>
        <begin position="424"/>
        <end position="454"/>
    </location>
</feature>
<proteinExistence type="inferred from homology"/>
<comment type="similarity">
    <text evidence="8">Belongs to the glycosyltransferase group 1 family.</text>
</comment>
<comment type="catalytic activity">
    <reaction evidence="7 8">
        <text>lipid IVA (E. coli) + CMP-3-deoxy-beta-D-manno-octulosonate = alpha-Kdo-(2-&gt;6)-lipid IVA (E. coli) + CMP + H(+)</text>
        <dbReference type="Rhea" id="RHEA:28066"/>
        <dbReference type="ChEBI" id="CHEBI:15378"/>
        <dbReference type="ChEBI" id="CHEBI:58603"/>
        <dbReference type="ChEBI" id="CHEBI:60364"/>
        <dbReference type="ChEBI" id="CHEBI:60377"/>
        <dbReference type="ChEBI" id="CHEBI:85987"/>
        <dbReference type="EC" id="2.4.99.12"/>
    </reaction>
</comment>
<dbReference type="InterPro" id="IPR007507">
    <property type="entry name" value="Glycos_transf_N"/>
</dbReference>
<protein>
    <recommendedName>
        <fullName evidence="4 8">3-deoxy-D-manno-octulosonic acid transferase</fullName>
        <shortName evidence="8">Kdo transferase</shortName>
        <ecNumber evidence="3 8">2.4.99.12</ecNumber>
    </recommendedName>
    <alternativeName>
        <fullName evidence="6 8">Lipid IV(A) 3-deoxy-D-manno-octulosonic acid transferase</fullName>
    </alternativeName>
</protein>
<evidence type="ECO:0000256" key="4">
    <source>
        <dbReference type="ARBA" id="ARBA00019077"/>
    </source>
</evidence>
<keyword evidence="5 8" id="KW-0808">Transferase</keyword>
<dbReference type="EMBL" id="NRRL01000008">
    <property type="protein sequence ID" value="MBK1667553.1"/>
    <property type="molecule type" value="Genomic_DNA"/>
</dbReference>
<evidence type="ECO:0000256" key="2">
    <source>
        <dbReference type="ARBA" id="ARBA00004713"/>
    </source>
</evidence>